<dbReference type="EMBL" id="AMCI01002990">
    <property type="protein sequence ID" value="EJX01338.1"/>
    <property type="molecule type" value="Genomic_DNA"/>
</dbReference>
<proteinExistence type="predicted"/>
<gene>
    <name evidence="1" type="ORF">EVA_10555</name>
</gene>
<protein>
    <submittedName>
        <fullName evidence="1">Uncharacterized protein</fullName>
    </submittedName>
</protein>
<dbReference type="AlphaFoldDB" id="J9GHH9"/>
<name>J9GHH9_9ZZZZ</name>
<reference evidence="1" key="1">
    <citation type="journal article" date="2012" name="PLoS ONE">
        <title>Gene sets for utilization of primary and secondary nutrition supplies in the distal gut of endangered iberian lynx.</title>
        <authorList>
            <person name="Alcaide M."/>
            <person name="Messina E."/>
            <person name="Richter M."/>
            <person name="Bargiela R."/>
            <person name="Peplies J."/>
            <person name="Huws S.A."/>
            <person name="Newbold C.J."/>
            <person name="Golyshin P.N."/>
            <person name="Simon M.A."/>
            <person name="Lopez G."/>
            <person name="Yakimov M.M."/>
            <person name="Ferrer M."/>
        </authorList>
    </citation>
    <scope>NUCLEOTIDE SEQUENCE</scope>
</reference>
<feature type="non-terminal residue" evidence="1">
    <location>
        <position position="23"/>
    </location>
</feature>
<sequence>MQELVAKKEEIKRQDITKEDAMK</sequence>
<evidence type="ECO:0000313" key="1">
    <source>
        <dbReference type="EMBL" id="EJX01338.1"/>
    </source>
</evidence>
<accession>J9GHH9</accession>
<organism evidence="1">
    <name type="scientific">gut metagenome</name>
    <dbReference type="NCBI Taxonomy" id="749906"/>
    <lineage>
        <taxon>unclassified sequences</taxon>
        <taxon>metagenomes</taxon>
        <taxon>organismal metagenomes</taxon>
    </lineage>
</organism>
<comment type="caution">
    <text evidence="1">The sequence shown here is derived from an EMBL/GenBank/DDBJ whole genome shotgun (WGS) entry which is preliminary data.</text>
</comment>